<keyword evidence="1" id="KW-1133">Transmembrane helix</keyword>
<feature type="transmembrane region" description="Helical" evidence="1">
    <location>
        <begin position="206"/>
        <end position="228"/>
    </location>
</feature>
<gene>
    <name evidence="2" type="ORF">BU202_03085</name>
</gene>
<organism evidence="2 3">
    <name type="scientific">Streptococcus cuniculi</name>
    <dbReference type="NCBI Taxonomy" id="1432788"/>
    <lineage>
        <taxon>Bacteria</taxon>
        <taxon>Bacillati</taxon>
        <taxon>Bacillota</taxon>
        <taxon>Bacilli</taxon>
        <taxon>Lactobacillales</taxon>
        <taxon>Streptococcaceae</taxon>
        <taxon>Streptococcus</taxon>
    </lineage>
</organism>
<sequence>MFGKLLKYEFKAVGKWYLGLYAAAGLLSVIIGLWIQNIMSRASIEGISNYSNGYQFAQSVEAIFFVAIMVGLALIIAGLFLSTFFLIVNRFRKNVYGRQGYLTMTLPVTNHQIILSKLTAGFVWSCLSSIATVLCLFIITFIAVVPNTELSMGEVFLAINEAFKELTGLNFFIYYGFLLMISTVHSILLIYFAISLGQLFKDHRTLLAVVFYFGINFVEGILTSILLATSGTFSTLGNIYNGGTFDAYYIYSLILSILLASGYYFGTHYIMTKKLNLQ</sequence>
<comment type="caution">
    <text evidence="2">The sequence shown here is derived from an EMBL/GenBank/DDBJ whole genome shotgun (WGS) entry which is preliminary data.</text>
</comment>
<evidence type="ECO:0000256" key="1">
    <source>
        <dbReference type="SAM" id="Phobius"/>
    </source>
</evidence>
<reference evidence="3" key="1">
    <citation type="submission" date="2016-12" db="EMBL/GenBank/DDBJ databases">
        <authorList>
            <person name="Gulvik C.A."/>
        </authorList>
    </citation>
    <scope>NUCLEOTIDE SEQUENCE [LARGE SCALE GENOMIC DNA]</scope>
    <source>
        <strain evidence="3">NED12-00049-6B</strain>
    </source>
</reference>
<keyword evidence="3" id="KW-1185">Reference proteome</keyword>
<dbReference type="EMBL" id="MSJM01000002">
    <property type="protein sequence ID" value="OLF48618.1"/>
    <property type="molecule type" value="Genomic_DNA"/>
</dbReference>
<feature type="transmembrane region" description="Helical" evidence="1">
    <location>
        <begin position="122"/>
        <end position="145"/>
    </location>
</feature>
<feature type="transmembrane region" description="Helical" evidence="1">
    <location>
        <begin position="172"/>
        <end position="194"/>
    </location>
</feature>
<accession>A0A1Q8E9Z5</accession>
<feature type="transmembrane region" description="Helical" evidence="1">
    <location>
        <begin position="62"/>
        <end position="88"/>
    </location>
</feature>
<dbReference type="OrthoDB" id="9816138at2"/>
<evidence type="ECO:0000313" key="2">
    <source>
        <dbReference type="EMBL" id="OLF48618.1"/>
    </source>
</evidence>
<name>A0A1Q8E9Z5_9STRE</name>
<evidence type="ECO:0000313" key="3">
    <source>
        <dbReference type="Proteomes" id="UP000186890"/>
    </source>
</evidence>
<proteinExistence type="predicted"/>
<dbReference type="AlphaFoldDB" id="A0A1Q8E9Z5"/>
<keyword evidence="1" id="KW-0472">Membrane</keyword>
<protein>
    <submittedName>
        <fullName evidence="2">Uncharacterized protein</fullName>
    </submittedName>
</protein>
<keyword evidence="1" id="KW-0812">Transmembrane</keyword>
<dbReference type="RefSeq" id="WP_075104339.1">
    <property type="nucleotide sequence ID" value="NZ_MSJM01000002.1"/>
</dbReference>
<feature type="transmembrane region" description="Helical" evidence="1">
    <location>
        <begin position="16"/>
        <end position="35"/>
    </location>
</feature>
<feature type="transmembrane region" description="Helical" evidence="1">
    <location>
        <begin position="248"/>
        <end position="266"/>
    </location>
</feature>
<dbReference type="Proteomes" id="UP000186890">
    <property type="component" value="Unassembled WGS sequence"/>
</dbReference>